<comment type="cofactor">
    <cofactor evidence="1">
        <name>Mg(2+)</name>
        <dbReference type="ChEBI" id="CHEBI:18420"/>
    </cofactor>
</comment>
<gene>
    <name evidence="11" type="ORF">B0A48_01349</name>
</gene>
<dbReference type="InParanoid" id="A0A1V8TT23"/>
<evidence type="ECO:0000313" key="12">
    <source>
        <dbReference type="Proteomes" id="UP000192596"/>
    </source>
</evidence>
<evidence type="ECO:0000259" key="10">
    <source>
        <dbReference type="Pfam" id="PF14681"/>
    </source>
</evidence>
<evidence type="ECO:0000256" key="5">
    <source>
        <dbReference type="ARBA" id="ARBA00022533"/>
    </source>
</evidence>
<dbReference type="GO" id="GO:0005525">
    <property type="term" value="F:GTP binding"/>
    <property type="evidence" value="ECO:0007669"/>
    <property type="project" value="UniProtKB-KW"/>
</dbReference>
<evidence type="ECO:0000313" key="11">
    <source>
        <dbReference type="EMBL" id="OQO14471.1"/>
    </source>
</evidence>
<proteinExistence type="inferred from homology"/>
<dbReference type="AlphaFoldDB" id="A0A1V8TT23"/>
<dbReference type="NCBIfam" id="NF001097">
    <property type="entry name" value="PRK00129.1"/>
    <property type="match status" value="1"/>
</dbReference>
<reference evidence="12" key="1">
    <citation type="submission" date="2017-03" db="EMBL/GenBank/DDBJ databases">
        <title>Genomes of endolithic fungi from Antarctica.</title>
        <authorList>
            <person name="Coleine C."/>
            <person name="Masonjones S."/>
            <person name="Stajich J.E."/>
        </authorList>
    </citation>
    <scope>NUCLEOTIDE SEQUENCE [LARGE SCALE GENOMIC DNA]</scope>
    <source>
        <strain evidence="12">CCFEE 5527</strain>
    </source>
</reference>
<protein>
    <recommendedName>
        <fullName evidence="4">uracil phosphoribosyltransferase</fullName>
        <ecNumber evidence="4">2.4.2.9</ecNumber>
    </recommendedName>
</protein>
<dbReference type="InterPro" id="IPR050054">
    <property type="entry name" value="UPRTase/APRTase"/>
</dbReference>
<dbReference type="STRING" id="1507870.A0A1V8TT23"/>
<dbReference type="Gene3D" id="3.40.50.2020">
    <property type="match status" value="1"/>
</dbReference>
<dbReference type="EC" id="2.4.2.9" evidence="4"/>
<evidence type="ECO:0000256" key="9">
    <source>
        <dbReference type="ARBA" id="ARBA00023134"/>
    </source>
</evidence>
<dbReference type="InterPro" id="IPR000836">
    <property type="entry name" value="PRTase_dom"/>
</dbReference>
<name>A0A1V8TT23_9PEZI</name>
<comment type="pathway">
    <text evidence="2">Pyrimidine metabolism; UMP biosynthesis via salvage pathway; UMP from uracil: step 1/1.</text>
</comment>
<dbReference type="FunFam" id="3.40.50.2020:FF:000049">
    <property type="entry name" value="Putative uracil phosphoribosyltransferase urg2"/>
    <property type="match status" value="1"/>
</dbReference>
<dbReference type="GO" id="GO:0004845">
    <property type="term" value="F:uracil phosphoribosyltransferase activity"/>
    <property type="evidence" value="ECO:0007669"/>
    <property type="project" value="UniProtKB-EC"/>
</dbReference>
<dbReference type="PANTHER" id="PTHR32315">
    <property type="entry name" value="ADENINE PHOSPHORIBOSYLTRANSFERASE"/>
    <property type="match status" value="1"/>
</dbReference>
<keyword evidence="5" id="KW-0021">Allosteric enzyme</keyword>
<comment type="similarity">
    <text evidence="3">Belongs to the UPRTase family.</text>
</comment>
<evidence type="ECO:0000256" key="8">
    <source>
        <dbReference type="ARBA" id="ARBA00022741"/>
    </source>
</evidence>
<keyword evidence="8" id="KW-0547">Nucleotide-binding</keyword>
<dbReference type="InterPro" id="IPR029057">
    <property type="entry name" value="PRTase-like"/>
</dbReference>
<evidence type="ECO:0000256" key="7">
    <source>
        <dbReference type="ARBA" id="ARBA00022679"/>
    </source>
</evidence>
<dbReference type="SUPFAM" id="SSF53271">
    <property type="entry name" value="PRTase-like"/>
    <property type="match status" value="1"/>
</dbReference>
<evidence type="ECO:0000256" key="3">
    <source>
        <dbReference type="ARBA" id="ARBA00009516"/>
    </source>
</evidence>
<evidence type="ECO:0000256" key="2">
    <source>
        <dbReference type="ARBA" id="ARBA00005180"/>
    </source>
</evidence>
<organism evidence="11 12">
    <name type="scientific">Cryoendolithus antarcticus</name>
    <dbReference type="NCBI Taxonomy" id="1507870"/>
    <lineage>
        <taxon>Eukaryota</taxon>
        <taxon>Fungi</taxon>
        <taxon>Dikarya</taxon>
        <taxon>Ascomycota</taxon>
        <taxon>Pezizomycotina</taxon>
        <taxon>Dothideomycetes</taxon>
        <taxon>Dothideomycetidae</taxon>
        <taxon>Cladosporiales</taxon>
        <taxon>Cladosporiaceae</taxon>
        <taxon>Cryoendolithus</taxon>
    </lineage>
</organism>
<comment type="caution">
    <text evidence="11">The sequence shown here is derived from an EMBL/GenBank/DDBJ whole genome shotgun (WGS) entry which is preliminary data.</text>
</comment>
<keyword evidence="7" id="KW-0808">Transferase</keyword>
<dbReference type="Pfam" id="PF14681">
    <property type="entry name" value="UPRTase"/>
    <property type="match status" value="1"/>
</dbReference>
<dbReference type="CDD" id="cd06223">
    <property type="entry name" value="PRTases_typeI"/>
    <property type="match status" value="1"/>
</dbReference>
<keyword evidence="12" id="KW-1185">Reference proteome</keyword>
<sequence>MSSLPQNVHVSTHPCLQAKLSQLRSASTSSRETKQLVNDIATIIGCEALAKGLSVTETGTDVSPLGYEFTTYTTSPSSICVVPILRSGLSMVEAVQSLLPAPAPVHHLGLYREPSTLQPVEYYNNLHTPITPSPSNPHPDAHPIPSLALLLDPLIATGSTVCAAIDSLRDWGVARVISIHVLASREGLAKAVEAWPEGVEFWIGGIEEGVDERGMLRPGVGDVGDRLFGAVGK</sequence>
<keyword evidence="9" id="KW-0342">GTP-binding</keyword>
<dbReference type="PANTHER" id="PTHR32315:SF4">
    <property type="entry name" value="URACIL PHOSPHORIBOSYLTRANSFERASE, CHLOROPLASTIC"/>
    <property type="match status" value="1"/>
</dbReference>
<keyword evidence="6" id="KW-0328">Glycosyltransferase</keyword>
<dbReference type="Proteomes" id="UP000192596">
    <property type="component" value="Unassembled WGS sequence"/>
</dbReference>
<dbReference type="OrthoDB" id="10257085at2759"/>
<accession>A0A1V8TT23</accession>
<dbReference type="EMBL" id="NAJO01000002">
    <property type="protein sequence ID" value="OQO14471.1"/>
    <property type="molecule type" value="Genomic_DNA"/>
</dbReference>
<evidence type="ECO:0000256" key="1">
    <source>
        <dbReference type="ARBA" id="ARBA00001946"/>
    </source>
</evidence>
<feature type="domain" description="Phosphoribosyltransferase" evidence="10">
    <location>
        <begin position="10"/>
        <end position="229"/>
    </location>
</feature>
<evidence type="ECO:0000256" key="4">
    <source>
        <dbReference type="ARBA" id="ARBA00011894"/>
    </source>
</evidence>
<evidence type="ECO:0000256" key="6">
    <source>
        <dbReference type="ARBA" id="ARBA00022676"/>
    </source>
</evidence>